<dbReference type="Proteomes" id="UP000239239">
    <property type="component" value="Unassembled WGS sequence"/>
</dbReference>
<comment type="similarity">
    <text evidence="1 3">Belongs to the pseudouridine synthase RsuA family.</text>
</comment>
<gene>
    <name evidence="5" type="ORF">C3928_04750</name>
</gene>
<evidence type="ECO:0000313" key="6">
    <source>
        <dbReference type="Proteomes" id="UP000239239"/>
    </source>
</evidence>
<dbReference type="InterPro" id="IPR020094">
    <property type="entry name" value="TruA/RsuA/RluB/E/F_N"/>
</dbReference>
<dbReference type="InterPro" id="IPR042092">
    <property type="entry name" value="PsdUridine_s_RsuA/RluB/E/F_cat"/>
</dbReference>
<name>A0A2S6F1P1_LEGPN</name>
<evidence type="ECO:0000259" key="4">
    <source>
        <dbReference type="Pfam" id="PF00849"/>
    </source>
</evidence>
<dbReference type="Gene3D" id="3.30.70.1560">
    <property type="entry name" value="Alpha-L RNA-binding motif"/>
    <property type="match status" value="1"/>
</dbReference>
<dbReference type="EC" id="5.4.99.-" evidence="3"/>
<evidence type="ECO:0000256" key="1">
    <source>
        <dbReference type="ARBA" id="ARBA00008348"/>
    </source>
</evidence>
<dbReference type="Pfam" id="PF00849">
    <property type="entry name" value="PseudoU_synth_2"/>
    <property type="match status" value="1"/>
</dbReference>
<dbReference type="InterPro" id="IPR000748">
    <property type="entry name" value="PsdUridine_synth_RsuA/RluB/E/F"/>
</dbReference>
<dbReference type="NCBIfam" id="TIGR00093">
    <property type="entry name" value="pseudouridine synthase"/>
    <property type="match status" value="1"/>
</dbReference>
<dbReference type="OrthoDB" id="9807213at2"/>
<dbReference type="EMBL" id="PQWY01000010">
    <property type="protein sequence ID" value="PPK31348.1"/>
    <property type="molecule type" value="Genomic_DNA"/>
</dbReference>
<dbReference type="GO" id="GO:0006364">
    <property type="term" value="P:rRNA processing"/>
    <property type="evidence" value="ECO:0007669"/>
    <property type="project" value="UniProtKB-ARBA"/>
</dbReference>
<sequence length="222" mass="26043">MKWLLTITKKFIINFHNQRNHKMPQLILFNKPYGVLTQFTGELPEQTLSAFIKFPGFYAAGRLDKQSEGLLILTDDGRLQHRLTHPKFEKKKHYWVQVEGVPTDKDLQPLRKGMVIKDITFLPAEAKLISEPKIWPRIPPIRERKHIPTTWLGIILREGKNHQIRKMTAAIGFPTLRLIRYQIGDWHLDQLQPGEYKLINLTNDKLNELTRKSNPRLESRAK</sequence>
<dbReference type="GO" id="GO:0001522">
    <property type="term" value="P:pseudouridine synthesis"/>
    <property type="evidence" value="ECO:0007669"/>
    <property type="project" value="InterPro"/>
</dbReference>
<comment type="caution">
    <text evidence="5">The sequence shown here is derived from an EMBL/GenBank/DDBJ whole genome shotgun (WGS) entry which is preliminary data.</text>
</comment>
<organism evidence="5 6">
    <name type="scientific">Legionella pneumophila</name>
    <dbReference type="NCBI Taxonomy" id="446"/>
    <lineage>
        <taxon>Bacteria</taxon>
        <taxon>Pseudomonadati</taxon>
        <taxon>Pseudomonadota</taxon>
        <taxon>Gammaproteobacteria</taxon>
        <taxon>Legionellales</taxon>
        <taxon>Legionellaceae</taxon>
        <taxon>Legionella</taxon>
    </lineage>
</organism>
<dbReference type="GO" id="GO:0009982">
    <property type="term" value="F:pseudouridine synthase activity"/>
    <property type="evidence" value="ECO:0007669"/>
    <property type="project" value="InterPro"/>
</dbReference>
<evidence type="ECO:0000256" key="2">
    <source>
        <dbReference type="ARBA" id="ARBA00023235"/>
    </source>
</evidence>
<reference evidence="5 6" key="1">
    <citation type="submission" date="2018-02" db="EMBL/GenBank/DDBJ databases">
        <title>Draft genome sequences of four Legionella pneumophila clinical strains isolated in Ontario.</title>
        <authorList>
            <person name="Fortuna A."/>
            <person name="Ramnarine R."/>
            <person name="Li A."/>
            <person name="Frantz C."/>
            <person name="Mallo G."/>
        </authorList>
    </citation>
    <scope>NUCLEOTIDE SEQUENCE [LARGE SCALE GENOMIC DNA]</scope>
    <source>
        <strain evidence="5 6">LG61</strain>
    </source>
</reference>
<dbReference type="GO" id="GO:0003723">
    <property type="term" value="F:RNA binding"/>
    <property type="evidence" value="ECO:0007669"/>
    <property type="project" value="InterPro"/>
</dbReference>
<dbReference type="GO" id="GO:0140098">
    <property type="term" value="F:catalytic activity, acting on RNA"/>
    <property type="evidence" value="ECO:0007669"/>
    <property type="project" value="UniProtKB-ARBA"/>
</dbReference>
<evidence type="ECO:0000256" key="3">
    <source>
        <dbReference type="RuleBase" id="RU003887"/>
    </source>
</evidence>
<accession>A0A2S6F1P1</accession>
<dbReference type="InterPro" id="IPR020103">
    <property type="entry name" value="PsdUridine_synth_cat_dom_sf"/>
</dbReference>
<dbReference type="PROSITE" id="PS01149">
    <property type="entry name" value="PSI_RSU"/>
    <property type="match status" value="1"/>
</dbReference>
<dbReference type="AlphaFoldDB" id="A0A2S6F1P1"/>
<dbReference type="SUPFAM" id="SSF55120">
    <property type="entry name" value="Pseudouridine synthase"/>
    <property type="match status" value="1"/>
</dbReference>
<protein>
    <recommendedName>
        <fullName evidence="3">Pseudouridine synthase</fullName>
        <ecNumber evidence="3">5.4.99.-</ecNumber>
    </recommendedName>
</protein>
<evidence type="ECO:0000313" key="5">
    <source>
        <dbReference type="EMBL" id="PPK31348.1"/>
    </source>
</evidence>
<dbReference type="InterPro" id="IPR006145">
    <property type="entry name" value="PsdUridine_synth_RsuA/RluA"/>
</dbReference>
<dbReference type="PANTHER" id="PTHR47683:SF2">
    <property type="entry name" value="RNA-BINDING S4 DOMAIN-CONTAINING PROTEIN"/>
    <property type="match status" value="1"/>
</dbReference>
<feature type="domain" description="Pseudouridine synthase RsuA/RluA-like" evidence="4">
    <location>
        <begin position="25"/>
        <end position="170"/>
    </location>
</feature>
<dbReference type="InterPro" id="IPR050343">
    <property type="entry name" value="RsuA_PseudoU_synthase"/>
</dbReference>
<keyword evidence="2 3" id="KW-0413">Isomerase</keyword>
<proteinExistence type="inferred from homology"/>
<dbReference type="InterPro" id="IPR018496">
    <property type="entry name" value="PsdUridine_synth_RsuA/RluB_CS"/>
</dbReference>
<dbReference type="PANTHER" id="PTHR47683">
    <property type="entry name" value="PSEUDOURIDINE SYNTHASE FAMILY PROTEIN-RELATED"/>
    <property type="match status" value="1"/>
</dbReference>
<dbReference type="Gene3D" id="3.30.70.580">
    <property type="entry name" value="Pseudouridine synthase I, catalytic domain, N-terminal subdomain"/>
    <property type="match status" value="1"/>
</dbReference>